<name>C6PQK3_9CLOT</name>
<dbReference type="EMBL" id="ACVI01000012">
    <property type="protein sequence ID" value="EET88525.1"/>
    <property type="molecule type" value="Genomic_DNA"/>
</dbReference>
<comment type="caution">
    <text evidence="2">The sequence shown here is derived from an EMBL/GenBank/DDBJ whole genome shotgun (WGS) entry which is preliminary data.</text>
</comment>
<dbReference type="Pfam" id="PF02287">
    <property type="entry name" value="Dehydratase_SU"/>
    <property type="match status" value="1"/>
</dbReference>
<dbReference type="eggNOG" id="COG4910">
    <property type="taxonomic scope" value="Bacteria"/>
</dbReference>
<dbReference type="InterPro" id="IPR036091">
    <property type="entry name" value="Prodiol/glycerol_DeHase__sf_su"/>
</dbReference>
<dbReference type="Gene3D" id="1.10.1510.20">
    <property type="entry name" value="Propanediol/glycerol dehydratase, small subunit"/>
    <property type="match status" value="1"/>
</dbReference>
<dbReference type="SUPFAM" id="SSF47148">
    <property type="entry name" value="Diol dehydratase, gamma subunit"/>
    <property type="match status" value="1"/>
</dbReference>
<reference evidence="2 3" key="1">
    <citation type="submission" date="2009-06" db="EMBL/GenBank/DDBJ databases">
        <title>The draft genome of Clostridium carboxidivorans P7.</title>
        <authorList>
            <consortium name="US DOE Joint Genome Institute (JGI-PGF)"/>
            <person name="Lucas S."/>
            <person name="Copeland A."/>
            <person name="Lapidus A."/>
            <person name="Glavina del Rio T."/>
            <person name="Tice H."/>
            <person name="Bruce D."/>
            <person name="Goodwin L."/>
            <person name="Pitluck S."/>
            <person name="Larimer F."/>
            <person name="Land M.L."/>
            <person name="Hauser L."/>
            <person name="Hemme C.L."/>
        </authorList>
    </citation>
    <scope>NUCLEOTIDE SEQUENCE [LARGE SCALE GENOMIC DNA]</scope>
    <source>
        <strain evidence="2 3">P7</strain>
    </source>
</reference>
<dbReference type="OrthoDB" id="3732589at2"/>
<organism evidence="2 3">
    <name type="scientific">Clostridium carboxidivorans P7</name>
    <dbReference type="NCBI Taxonomy" id="536227"/>
    <lineage>
        <taxon>Bacteria</taxon>
        <taxon>Bacillati</taxon>
        <taxon>Bacillota</taxon>
        <taxon>Clostridia</taxon>
        <taxon>Eubacteriales</taxon>
        <taxon>Clostridiaceae</taxon>
        <taxon>Clostridium</taxon>
    </lineage>
</organism>
<dbReference type="AlphaFoldDB" id="C6PQK3"/>
<gene>
    <name evidence="2" type="ORF">CcarbDRAFT_1070</name>
</gene>
<sequence length="170" mass="19084">MENNALLEQIINEVLKNMTTSGDKSAEKCEKNSSGSLTKNDYPLAQKRSDLIRTKSGKTLNDINIESVLNGSVSAEDIKITPEVLIYQAEIAESIGRHAFAKNLRRAAELTAVPDDRVLEIYNALRPYRSTKQELLDIADELENKYNAKISAALVREACEVYEKRNRLKV</sequence>
<feature type="region of interest" description="Disordered" evidence="1">
    <location>
        <begin position="21"/>
        <end position="41"/>
    </location>
</feature>
<dbReference type="KEGG" id="cck:Ccar_06060"/>
<dbReference type="InterPro" id="IPR003207">
    <property type="entry name" value="Ppandiol/glycerol_DeHydtase_su"/>
</dbReference>
<evidence type="ECO:0000313" key="2">
    <source>
        <dbReference type="EMBL" id="EET88525.1"/>
    </source>
</evidence>
<proteinExistence type="predicted"/>
<keyword evidence="3" id="KW-1185">Reference proteome</keyword>
<evidence type="ECO:0000313" key="3">
    <source>
        <dbReference type="Proteomes" id="UP000004198"/>
    </source>
</evidence>
<dbReference type="NCBIfam" id="NF011972">
    <property type="entry name" value="PRK15443.1-3"/>
    <property type="match status" value="1"/>
</dbReference>
<dbReference type="Proteomes" id="UP000004198">
    <property type="component" value="Unassembled WGS sequence"/>
</dbReference>
<protein>
    <submittedName>
        <fullName evidence="2">Dehydratase small subunit</fullName>
    </submittedName>
</protein>
<accession>C6PQK3</accession>
<evidence type="ECO:0000256" key="1">
    <source>
        <dbReference type="SAM" id="MobiDB-lite"/>
    </source>
</evidence>
<dbReference type="STRING" id="536227.Ccar_06060"/>
<dbReference type="PIRSF" id="PIRSF018505">
    <property type="entry name" value="Prpndl_dhdrts_sm"/>
    <property type="match status" value="1"/>
</dbReference>
<dbReference type="PATRIC" id="fig|536227.13.peg.1279"/>
<dbReference type="RefSeq" id="WP_007059955.1">
    <property type="nucleotide sequence ID" value="NZ_ACVI01000012.1"/>
</dbReference>